<reference evidence="3" key="1">
    <citation type="journal article" date="2017" name="Gigascience">
        <title>The genome draft of coconut (Cocos nucifera).</title>
        <authorList>
            <person name="Xiao Y."/>
            <person name="Xu P."/>
            <person name="Fan H."/>
            <person name="Baudouin L."/>
            <person name="Xia W."/>
            <person name="Bocs S."/>
            <person name="Xu J."/>
            <person name="Li Q."/>
            <person name="Guo A."/>
            <person name="Zhou L."/>
            <person name="Li J."/>
            <person name="Wu Y."/>
            <person name="Ma Z."/>
            <person name="Armero A."/>
            <person name="Issali A.E."/>
            <person name="Liu N."/>
            <person name="Peng M."/>
            <person name="Yang Y."/>
        </authorList>
    </citation>
    <scope>NUCLEOTIDE SEQUENCE</scope>
    <source>
        <tissue evidence="3">Spear leaf of Hainan Tall coconut</tissue>
    </source>
</reference>
<organism evidence="3 4">
    <name type="scientific">Cocos nucifera</name>
    <name type="common">Coconut palm</name>
    <dbReference type="NCBI Taxonomy" id="13894"/>
    <lineage>
        <taxon>Eukaryota</taxon>
        <taxon>Viridiplantae</taxon>
        <taxon>Streptophyta</taxon>
        <taxon>Embryophyta</taxon>
        <taxon>Tracheophyta</taxon>
        <taxon>Spermatophyta</taxon>
        <taxon>Magnoliopsida</taxon>
        <taxon>Liliopsida</taxon>
        <taxon>Arecaceae</taxon>
        <taxon>Arecoideae</taxon>
        <taxon>Cocoseae</taxon>
        <taxon>Attaleinae</taxon>
        <taxon>Cocos</taxon>
    </lineage>
</organism>
<accession>A0A8K0IR03</accession>
<dbReference type="EMBL" id="CM017882">
    <property type="protein sequence ID" value="KAG1364548.1"/>
    <property type="molecule type" value="Genomic_DNA"/>
</dbReference>
<keyword evidence="4" id="KW-1185">Reference proteome</keyword>
<dbReference type="Proteomes" id="UP000797356">
    <property type="component" value="Chromosome 11"/>
</dbReference>
<dbReference type="SUPFAM" id="SSF53098">
    <property type="entry name" value="Ribonuclease H-like"/>
    <property type="match status" value="1"/>
</dbReference>
<evidence type="ECO:0000259" key="1">
    <source>
        <dbReference type="Pfam" id="PF04937"/>
    </source>
</evidence>
<gene>
    <name evidence="3" type="ORF">COCNU_11G013750</name>
</gene>
<dbReference type="PANTHER" id="PTHR32166:SF63">
    <property type="entry name" value="HAT TRANSPOSON SUPERFAMILY PROTEIN"/>
    <property type="match status" value="1"/>
</dbReference>
<dbReference type="InterPro" id="IPR007021">
    <property type="entry name" value="DUF659"/>
</dbReference>
<comment type="caution">
    <text evidence="3">The sequence shown here is derived from an EMBL/GenBank/DDBJ whole genome shotgun (WGS) entry which is preliminary data.</text>
</comment>
<proteinExistence type="predicted"/>
<dbReference type="GO" id="GO:0046983">
    <property type="term" value="F:protein dimerization activity"/>
    <property type="evidence" value="ECO:0007669"/>
    <property type="project" value="InterPro"/>
</dbReference>
<reference evidence="3" key="2">
    <citation type="submission" date="2019-07" db="EMBL/GenBank/DDBJ databases">
        <authorList>
            <person name="Yang Y."/>
            <person name="Bocs S."/>
            <person name="Baudouin L."/>
        </authorList>
    </citation>
    <scope>NUCLEOTIDE SEQUENCE</scope>
    <source>
        <tissue evidence="3">Spear leaf of Hainan Tall coconut</tissue>
    </source>
</reference>
<dbReference type="PANTHER" id="PTHR32166">
    <property type="entry name" value="OSJNBA0013A04.12 PROTEIN"/>
    <property type="match status" value="1"/>
</dbReference>
<dbReference type="AlphaFoldDB" id="A0A8K0IR03"/>
<dbReference type="Pfam" id="PF04937">
    <property type="entry name" value="DUF659"/>
    <property type="match status" value="1"/>
</dbReference>
<evidence type="ECO:0008006" key="5">
    <source>
        <dbReference type="Google" id="ProtNLM"/>
    </source>
</evidence>
<dbReference type="OrthoDB" id="1741262at2759"/>
<name>A0A8K0IR03_COCNU</name>
<evidence type="ECO:0000313" key="3">
    <source>
        <dbReference type="EMBL" id="KAG1364548.1"/>
    </source>
</evidence>
<dbReference type="InterPro" id="IPR012337">
    <property type="entry name" value="RNaseH-like_sf"/>
</dbReference>
<feature type="domain" description="HAT C-terminal dimerisation" evidence="2">
    <location>
        <begin position="590"/>
        <end position="666"/>
    </location>
</feature>
<protein>
    <recommendedName>
        <fullName evidence="5">DUF659 domain-containing protein</fullName>
    </recommendedName>
</protein>
<evidence type="ECO:0000313" key="4">
    <source>
        <dbReference type="Proteomes" id="UP000797356"/>
    </source>
</evidence>
<dbReference type="InterPro" id="IPR008906">
    <property type="entry name" value="HATC_C_dom"/>
</dbReference>
<feature type="domain" description="DUF659" evidence="1">
    <location>
        <begin position="225"/>
        <end position="377"/>
    </location>
</feature>
<evidence type="ECO:0000259" key="2">
    <source>
        <dbReference type="Pfam" id="PF05699"/>
    </source>
</evidence>
<dbReference type="Pfam" id="PF05699">
    <property type="entry name" value="Dimer_Tnp_hAT"/>
    <property type="match status" value="1"/>
</dbReference>
<sequence length="702" mass="79350">MTTTEAGEAIEEHGIAMDEEKKRVRCKYCAKEVRGFNRLKHHLGAVGSDVTACTEVPDDVKEWMRDALLEKKKERLLKEVGEIYHPDLPLKRNLSPASSELRCCQLKPTQPSTSDKGKKAADVQVEGANGISCHLKPSKPTYLERGKKVPEPSSAEGTNGCVTFMSEDAHIVGKEEVKNESVLFVSRCIGNFFYEAGIDLAGIKLPSFQRMLDAVHGCRTEYKVPTYDELQGWILQQEVKEVLGHVEDIKHSWGRTGCSILLDGWTDQMGRNLLRFLVDCPQGTIFLRSVDVSDAVQDVDALLLLLSKVIDEVGAQSVVQVVAHDTSCYMEAVGKKLEGKYRSIFWTLSADFCINLILEKIGLMDHVKKVLADAKTITRFIYSHALPLELMRKHIQGRDLVKSSNLKSVASFITLKNMFSEKENLVDMFNSPIWHASIWASRTKGNYIAELVKDPLFWAAVADILEVTNPLLGVLHQINRGGEAPMGFLYDAMDRAKEEIRTNLGGEEATYLPFWSTIDCIWDDHLHSPIHSAAYFLNPKHFYSSDFFVDAEVTNGLLCCIIRLVEDQHDQELIVLQLDAYREASGGFAKEKAVDQRAQIPPALWWSLYGEQSPELQRLAVKILSQTCSGSAKYKLRKGLSEQLHAERRNFIEQQRFCDMEFIHNNRCLWHSPSSREQRSYIYQEDLNPSDDWVIEGNASFV</sequence>